<evidence type="ECO:0000313" key="1">
    <source>
        <dbReference type="EMBL" id="GAA4374950.1"/>
    </source>
</evidence>
<organism evidence="1 2">
    <name type="scientific">Hymenobacter koreensis</name>
    <dbReference type="NCBI Taxonomy" id="1084523"/>
    <lineage>
        <taxon>Bacteria</taxon>
        <taxon>Pseudomonadati</taxon>
        <taxon>Bacteroidota</taxon>
        <taxon>Cytophagia</taxon>
        <taxon>Cytophagales</taxon>
        <taxon>Hymenobacteraceae</taxon>
        <taxon>Hymenobacter</taxon>
    </lineage>
</organism>
<proteinExistence type="predicted"/>
<dbReference type="EMBL" id="BAABHA010000002">
    <property type="protein sequence ID" value="GAA4374950.1"/>
    <property type="molecule type" value="Genomic_DNA"/>
</dbReference>
<protein>
    <submittedName>
        <fullName evidence="1">Uncharacterized protein</fullName>
    </submittedName>
</protein>
<name>A0ABP8IVT4_9BACT</name>
<comment type="caution">
    <text evidence="1">The sequence shown here is derived from an EMBL/GenBank/DDBJ whole genome shotgun (WGS) entry which is preliminary data.</text>
</comment>
<keyword evidence="2" id="KW-1185">Reference proteome</keyword>
<sequence length="109" mass="11656">MRAGTEIGNAQASPVLAQGVAALLHGGKGVIGTGVQYHIGIEAKNKRGMQPVCIPRPKPEPNKAQCLLKQGGNKKRVGTGWQGTHEARQCRCHYAQRPPEVILWAGVAR</sequence>
<dbReference type="Proteomes" id="UP001500454">
    <property type="component" value="Unassembled WGS sequence"/>
</dbReference>
<accession>A0ABP8IVT4</accession>
<evidence type="ECO:0000313" key="2">
    <source>
        <dbReference type="Proteomes" id="UP001500454"/>
    </source>
</evidence>
<reference evidence="2" key="1">
    <citation type="journal article" date="2019" name="Int. J. Syst. Evol. Microbiol.">
        <title>The Global Catalogue of Microorganisms (GCM) 10K type strain sequencing project: providing services to taxonomists for standard genome sequencing and annotation.</title>
        <authorList>
            <consortium name="The Broad Institute Genomics Platform"/>
            <consortium name="The Broad Institute Genome Sequencing Center for Infectious Disease"/>
            <person name="Wu L."/>
            <person name="Ma J."/>
        </authorList>
    </citation>
    <scope>NUCLEOTIDE SEQUENCE [LARGE SCALE GENOMIC DNA]</scope>
    <source>
        <strain evidence="2">JCM 17924</strain>
    </source>
</reference>
<gene>
    <name evidence="1" type="ORF">GCM10023186_07070</name>
</gene>